<feature type="signal peptide" evidence="2">
    <location>
        <begin position="1"/>
        <end position="29"/>
    </location>
</feature>
<dbReference type="PANTHER" id="PTHR33376">
    <property type="match status" value="1"/>
</dbReference>
<dbReference type="RefSeq" id="WP_255042652.1">
    <property type="nucleotide sequence ID" value="NZ_JANEYT010000022.1"/>
</dbReference>
<sequence length="340" mass="38090">MEIRSSLAKLFVGMSTFAITCFCSATLQAQTINLSYNGAPDAEKNAVHLFASNLKAIVEQQSGGEMKIQLYPNSMLGEEQERMEQVINTPSLNIASFAGVSPLMPEIFVSASPFMLQSFEQARQFFDQGKYWENIQHTFNQKTSSHILAVVEEGGFLAFTNNVREIRKPDDFKGLKFRAMDQSQVALYEAFGASGTPIPWTEVYMALRTGVADGQMNPPAYIIMGSLNEVQKYMTLANIQYSDQFLIGNGKLMKSLSETDKKLLLDAIKEANDMNREAVQAQVQSRVDYLEKNGMQVYSPTQDELDAFYAIAQPSFIAWLEKKGINQKWIDLANSDLENL</sequence>
<dbReference type="PANTHER" id="PTHR33376:SF18">
    <property type="entry name" value="2,3-DIKETO-L-GULONATE-BINDING PERIPLASMIC PROTEIN YIAO"/>
    <property type="match status" value="1"/>
</dbReference>
<keyword evidence="1 2" id="KW-0732">Signal</keyword>
<evidence type="ECO:0000313" key="4">
    <source>
        <dbReference type="Proteomes" id="UP001524460"/>
    </source>
</evidence>
<name>A0ABT1N1Q5_9GAMM</name>
<dbReference type="EMBL" id="JANEYT010000022">
    <property type="protein sequence ID" value="MCQ1058668.1"/>
    <property type="molecule type" value="Genomic_DNA"/>
</dbReference>
<gene>
    <name evidence="3" type="primary">dctP</name>
    <name evidence="3" type="ORF">NHN17_11435</name>
</gene>
<dbReference type="NCBIfam" id="NF037995">
    <property type="entry name" value="TRAP_S1"/>
    <property type="match status" value="1"/>
</dbReference>
<accession>A0ABT1N1Q5</accession>
<evidence type="ECO:0000313" key="3">
    <source>
        <dbReference type="EMBL" id="MCQ1058668.1"/>
    </source>
</evidence>
<dbReference type="InterPro" id="IPR018389">
    <property type="entry name" value="DctP_fam"/>
</dbReference>
<proteinExistence type="predicted"/>
<protein>
    <submittedName>
        <fullName evidence="3">TRAP transporter substrate-binding protein DctP</fullName>
    </submittedName>
</protein>
<keyword evidence="4" id="KW-1185">Reference proteome</keyword>
<dbReference type="InterPro" id="IPR038404">
    <property type="entry name" value="TRAP_DctP_sf"/>
</dbReference>
<reference evidence="3 4" key="1">
    <citation type="submission" date="2022-07" db="EMBL/GenBank/DDBJ databases">
        <title>Photobacterium pectinilyticum sp. nov., a marine bacterium isolated from surface seawater of Qingdao offshore.</title>
        <authorList>
            <person name="Wang X."/>
        </authorList>
    </citation>
    <scope>NUCLEOTIDE SEQUENCE [LARGE SCALE GENOMIC DNA]</scope>
    <source>
        <strain evidence="3 4">ZSDE20</strain>
    </source>
</reference>
<organism evidence="3 4">
    <name type="scientific">Photobacterium pectinilyticum</name>
    <dbReference type="NCBI Taxonomy" id="2906793"/>
    <lineage>
        <taxon>Bacteria</taxon>
        <taxon>Pseudomonadati</taxon>
        <taxon>Pseudomonadota</taxon>
        <taxon>Gammaproteobacteria</taxon>
        <taxon>Vibrionales</taxon>
        <taxon>Vibrionaceae</taxon>
        <taxon>Photobacterium</taxon>
    </lineage>
</organism>
<dbReference type="Pfam" id="PF03480">
    <property type="entry name" value="DctP"/>
    <property type="match status" value="1"/>
</dbReference>
<evidence type="ECO:0000256" key="2">
    <source>
        <dbReference type="SAM" id="SignalP"/>
    </source>
</evidence>
<evidence type="ECO:0000256" key="1">
    <source>
        <dbReference type="ARBA" id="ARBA00022729"/>
    </source>
</evidence>
<comment type="caution">
    <text evidence="3">The sequence shown here is derived from an EMBL/GenBank/DDBJ whole genome shotgun (WGS) entry which is preliminary data.</text>
</comment>
<dbReference type="Proteomes" id="UP001524460">
    <property type="component" value="Unassembled WGS sequence"/>
</dbReference>
<feature type="chain" id="PRO_5045763719" evidence="2">
    <location>
        <begin position="30"/>
        <end position="340"/>
    </location>
</feature>
<dbReference type="Gene3D" id="3.40.190.170">
    <property type="entry name" value="Bacterial extracellular solute-binding protein, family 7"/>
    <property type="match status" value="1"/>
</dbReference>